<accession>A0A0C9Q1K8</accession>
<evidence type="ECO:0000256" key="1">
    <source>
        <dbReference type="SAM" id="MobiDB-lite"/>
    </source>
</evidence>
<feature type="compositionally biased region" description="Basic and acidic residues" evidence="1">
    <location>
        <begin position="92"/>
        <end position="103"/>
    </location>
</feature>
<dbReference type="InterPro" id="IPR036691">
    <property type="entry name" value="Endo/exonu/phosph_ase_sf"/>
</dbReference>
<evidence type="ECO:0000313" key="2">
    <source>
        <dbReference type="EMBL" id="JAG77535.1"/>
    </source>
</evidence>
<dbReference type="EMBL" id="GBYB01007768">
    <property type="protein sequence ID" value="JAG77535.1"/>
    <property type="molecule type" value="Transcribed_RNA"/>
</dbReference>
<dbReference type="Gene3D" id="3.60.10.10">
    <property type="entry name" value="Endonuclease/exonuclease/phosphatase"/>
    <property type="match status" value="1"/>
</dbReference>
<organism evidence="2">
    <name type="scientific">Fopius arisanus</name>
    <dbReference type="NCBI Taxonomy" id="64838"/>
    <lineage>
        <taxon>Eukaryota</taxon>
        <taxon>Metazoa</taxon>
        <taxon>Ecdysozoa</taxon>
        <taxon>Arthropoda</taxon>
        <taxon>Hexapoda</taxon>
        <taxon>Insecta</taxon>
        <taxon>Pterygota</taxon>
        <taxon>Neoptera</taxon>
        <taxon>Endopterygota</taxon>
        <taxon>Hymenoptera</taxon>
        <taxon>Apocrita</taxon>
        <taxon>Ichneumonoidea</taxon>
        <taxon>Braconidae</taxon>
        <taxon>Opiinae</taxon>
        <taxon>Fopius</taxon>
    </lineage>
</organism>
<protein>
    <submittedName>
        <fullName evidence="2">MCT1 protein</fullName>
    </submittedName>
</protein>
<proteinExistence type="predicted"/>
<name>A0A0C9Q1K8_9HYME</name>
<gene>
    <name evidence="2" type="primary">MCT1</name>
    <name evidence="2" type="ORF">g.7253</name>
</gene>
<sequence length="109" mass="12734">MKFGGNWEETEWECRLRIRGRDGNINEKNKYEIWTVYNNRGGNMKNLLNSVNDKLGLSEGYNTIIIGDLNARIGEEQGIAEYGMKKSNIPRRKSEDKIRRNEGKQLVNW</sequence>
<feature type="region of interest" description="Disordered" evidence="1">
    <location>
        <begin position="90"/>
        <end position="109"/>
    </location>
</feature>
<reference evidence="2" key="1">
    <citation type="submission" date="2015-01" db="EMBL/GenBank/DDBJ databases">
        <title>Transcriptome Assembly of Fopius arisanus.</title>
        <authorList>
            <person name="Geib S."/>
        </authorList>
    </citation>
    <scope>NUCLEOTIDE SEQUENCE</scope>
</reference>
<dbReference type="AlphaFoldDB" id="A0A0C9Q1K8"/>